<evidence type="ECO:0000256" key="6">
    <source>
        <dbReference type="ARBA" id="ARBA00022989"/>
    </source>
</evidence>
<evidence type="ECO:0000256" key="8">
    <source>
        <dbReference type="ARBA" id="ARBA00044526"/>
    </source>
</evidence>
<evidence type="ECO:0000256" key="1">
    <source>
        <dbReference type="ARBA" id="ARBA00004167"/>
    </source>
</evidence>
<evidence type="ECO:0000313" key="13">
    <source>
        <dbReference type="Ensembl" id="ENSVURP00010013091.1"/>
    </source>
</evidence>
<name>A0A4X2KSX6_VOMUR</name>
<dbReference type="InterPro" id="IPR039163">
    <property type="entry name" value="EMC7"/>
</dbReference>
<evidence type="ECO:0000313" key="14">
    <source>
        <dbReference type="Proteomes" id="UP000314987"/>
    </source>
</evidence>
<comment type="subunit">
    <text evidence="3">Component of the ER membrane protein complex (EMC).</text>
</comment>
<reference evidence="14" key="1">
    <citation type="submission" date="2018-12" db="EMBL/GenBank/DDBJ databases">
        <authorList>
            <person name="Yazar S."/>
        </authorList>
    </citation>
    <scope>NUCLEOTIDE SEQUENCE [LARGE SCALE GENOMIC DNA]</scope>
</reference>
<evidence type="ECO:0000256" key="7">
    <source>
        <dbReference type="ARBA" id="ARBA00023136"/>
    </source>
</evidence>
<dbReference type="InterPro" id="IPR013784">
    <property type="entry name" value="Carb-bd-like_fold"/>
</dbReference>
<dbReference type="Proteomes" id="UP000314987">
    <property type="component" value="Unassembled WGS sequence"/>
</dbReference>
<feature type="compositionally biased region" description="Low complexity" evidence="10">
    <location>
        <begin position="254"/>
        <end position="270"/>
    </location>
</feature>
<dbReference type="OMA" id="EMENMQM"/>
<dbReference type="PANTHER" id="PTHR13605:SF4">
    <property type="entry name" value="ER MEMBRANE PROTEIN COMPLEX SUBUNIT 7"/>
    <property type="match status" value="1"/>
</dbReference>
<dbReference type="STRING" id="29139.ENSVURP00010013091"/>
<evidence type="ECO:0000256" key="5">
    <source>
        <dbReference type="ARBA" id="ARBA00022729"/>
    </source>
</evidence>
<feature type="transmembrane region" description="Helical" evidence="11">
    <location>
        <begin position="195"/>
        <end position="214"/>
    </location>
</feature>
<keyword evidence="5" id="KW-0732">Signal</keyword>
<comment type="similarity">
    <text evidence="2">Belongs to the EMC7 family.</text>
</comment>
<evidence type="ECO:0000256" key="10">
    <source>
        <dbReference type="SAM" id="MobiDB-lite"/>
    </source>
</evidence>
<evidence type="ECO:0000256" key="9">
    <source>
        <dbReference type="ARBA" id="ARBA00044558"/>
    </source>
</evidence>
<protein>
    <recommendedName>
        <fullName evidence="8">Endoplasmic reticulum membrane protein complex subunit 7</fullName>
    </recommendedName>
    <alternativeName>
        <fullName evidence="9">ER membrane protein complex subunit 7</fullName>
    </alternativeName>
</protein>
<dbReference type="AlphaFoldDB" id="A0A4X2KSX6"/>
<reference evidence="13" key="2">
    <citation type="submission" date="2025-08" db="UniProtKB">
        <authorList>
            <consortium name="Ensembl"/>
        </authorList>
    </citation>
    <scope>IDENTIFICATION</scope>
</reference>
<evidence type="ECO:0000256" key="11">
    <source>
        <dbReference type="SAM" id="Phobius"/>
    </source>
</evidence>
<dbReference type="SUPFAM" id="SSF49452">
    <property type="entry name" value="Starch-binding domain-like"/>
    <property type="match status" value="1"/>
</dbReference>
<sequence>MMTSVSRLAEAAGTPIGERERPVLPASPPPAPRMVVMAAVQWGLVSVLLLLLPASSQGSEGAGAASEGPGGSGGGVGERFKIEGRAVVPGVKPQDWIAGARVLVDGEEHVGFLKTDGSFVVHDIPSGSYVVEVISPAYRFDPVRVDITSKGKMRARYVNYIKTSEVVRLPYPLQMKSSGPPSYFIKRESWGWTDFLMNPMVMMMVLPLLIFVLLPKVVNTSDPDMRREMEQSMNMLNSNHELPDVSEFMTRLFSSKSSSKSSSGSSKTGKSGAGKRR</sequence>
<dbReference type="Ensembl" id="ENSVURT00010014892.1">
    <property type="protein sequence ID" value="ENSVURP00010013091.1"/>
    <property type="gene ID" value="ENSVURG00010010068.1"/>
</dbReference>
<dbReference type="GO" id="GO:0030246">
    <property type="term" value="F:carbohydrate binding"/>
    <property type="evidence" value="ECO:0007669"/>
    <property type="project" value="InterPro"/>
</dbReference>
<dbReference type="InterPro" id="IPR019008">
    <property type="entry name" value="Beta_sandwich_EMC7"/>
</dbReference>
<dbReference type="PANTHER" id="PTHR13605">
    <property type="entry name" value="ER MEMBRANE PROTEIN COMPLEX SUBUNIT 7"/>
    <property type="match status" value="1"/>
</dbReference>
<feature type="region of interest" description="Disordered" evidence="10">
    <location>
        <begin position="1"/>
        <end position="25"/>
    </location>
</feature>
<evidence type="ECO:0000256" key="2">
    <source>
        <dbReference type="ARBA" id="ARBA00008880"/>
    </source>
</evidence>
<reference evidence="13" key="3">
    <citation type="submission" date="2025-09" db="UniProtKB">
        <authorList>
            <consortium name="Ensembl"/>
        </authorList>
    </citation>
    <scope>IDENTIFICATION</scope>
</reference>
<dbReference type="GO" id="GO:0072546">
    <property type="term" value="C:EMC complex"/>
    <property type="evidence" value="ECO:0007669"/>
    <property type="project" value="Ensembl"/>
</dbReference>
<keyword evidence="4 11" id="KW-0812">Transmembrane</keyword>
<keyword evidence="6 11" id="KW-1133">Transmembrane helix</keyword>
<dbReference type="GeneTree" id="ENSGT00390000017490"/>
<dbReference type="GO" id="GO:0071816">
    <property type="term" value="P:tail-anchored membrane protein insertion into ER membrane"/>
    <property type="evidence" value="ECO:0007669"/>
    <property type="project" value="Ensembl"/>
</dbReference>
<organism evidence="13 14">
    <name type="scientific">Vombatus ursinus</name>
    <name type="common">Common wombat</name>
    <dbReference type="NCBI Taxonomy" id="29139"/>
    <lineage>
        <taxon>Eukaryota</taxon>
        <taxon>Metazoa</taxon>
        <taxon>Chordata</taxon>
        <taxon>Craniata</taxon>
        <taxon>Vertebrata</taxon>
        <taxon>Euteleostomi</taxon>
        <taxon>Mammalia</taxon>
        <taxon>Metatheria</taxon>
        <taxon>Diprotodontia</taxon>
        <taxon>Vombatidae</taxon>
        <taxon>Vombatus</taxon>
    </lineage>
</organism>
<gene>
    <name evidence="13" type="primary">EMC7</name>
</gene>
<dbReference type="GO" id="GO:0045050">
    <property type="term" value="P:protein insertion into ER membrane by stop-transfer membrane-anchor sequence"/>
    <property type="evidence" value="ECO:0007669"/>
    <property type="project" value="Ensembl"/>
</dbReference>
<comment type="subcellular location">
    <subcellularLocation>
        <location evidence="1">Membrane</location>
        <topology evidence="1">Single-pass membrane protein</topology>
    </subcellularLocation>
</comment>
<accession>A0A4X2KSX6</accession>
<evidence type="ECO:0000256" key="3">
    <source>
        <dbReference type="ARBA" id="ARBA00011276"/>
    </source>
</evidence>
<dbReference type="Pfam" id="PF09430">
    <property type="entry name" value="EMC7_beta-sandw"/>
    <property type="match status" value="1"/>
</dbReference>
<feature type="region of interest" description="Disordered" evidence="10">
    <location>
        <begin position="252"/>
        <end position="277"/>
    </location>
</feature>
<keyword evidence="14" id="KW-1185">Reference proteome</keyword>
<feature type="domain" description="ER membrane protein complex subunit 7 beta-sandwich" evidence="12">
    <location>
        <begin position="92"/>
        <end position="203"/>
    </location>
</feature>
<keyword evidence="7 11" id="KW-0472">Membrane</keyword>
<evidence type="ECO:0000259" key="12">
    <source>
        <dbReference type="Pfam" id="PF09430"/>
    </source>
</evidence>
<dbReference type="GO" id="GO:0032977">
    <property type="term" value="F:membrane insertase activity"/>
    <property type="evidence" value="ECO:0007669"/>
    <property type="project" value="Ensembl"/>
</dbReference>
<proteinExistence type="inferred from homology"/>
<evidence type="ECO:0000256" key="4">
    <source>
        <dbReference type="ARBA" id="ARBA00022692"/>
    </source>
</evidence>